<reference evidence="2" key="1">
    <citation type="journal article" date="2014" name="Front. Microbiol.">
        <title>High frequency of phylogenetically diverse reductive dehalogenase-homologous genes in deep subseafloor sedimentary metagenomes.</title>
        <authorList>
            <person name="Kawai M."/>
            <person name="Futagami T."/>
            <person name="Toyoda A."/>
            <person name="Takaki Y."/>
            <person name="Nishi S."/>
            <person name="Hori S."/>
            <person name="Arai W."/>
            <person name="Tsubouchi T."/>
            <person name="Morono Y."/>
            <person name="Uchiyama I."/>
            <person name="Ito T."/>
            <person name="Fujiyama A."/>
            <person name="Inagaki F."/>
            <person name="Takami H."/>
        </authorList>
    </citation>
    <scope>NUCLEOTIDE SEQUENCE</scope>
    <source>
        <strain evidence="2">Expedition CK06-06</strain>
    </source>
</reference>
<feature type="non-terminal residue" evidence="2">
    <location>
        <position position="1"/>
    </location>
</feature>
<sequence length="72" mass="7829">NRDAGQDQDEQVGKALDDQTHQPQGANQTVDANPEPCSWQISAISPAAVHLDSNSHWLTDQECSQGSDNQEN</sequence>
<accession>X1D0I7</accession>
<feature type="region of interest" description="Disordered" evidence="1">
    <location>
        <begin position="53"/>
        <end position="72"/>
    </location>
</feature>
<name>X1D0I7_9ZZZZ</name>
<protein>
    <submittedName>
        <fullName evidence="2">Uncharacterized protein</fullName>
    </submittedName>
</protein>
<evidence type="ECO:0000313" key="2">
    <source>
        <dbReference type="EMBL" id="GAG98622.1"/>
    </source>
</evidence>
<dbReference type="AlphaFoldDB" id="X1D0I7"/>
<comment type="caution">
    <text evidence="2">The sequence shown here is derived from an EMBL/GenBank/DDBJ whole genome shotgun (WGS) entry which is preliminary data.</text>
</comment>
<evidence type="ECO:0000256" key="1">
    <source>
        <dbReference type="SAM" id="MobiDB-lite"/>
    </source>
</evidence>
<feature type="compositionally biased region" description="Polar residues" evidence="1">
    <location>
        <begin position="21"/>
        <end position="31"/>
    </location>
</feature>
<feature type="compositionally biased region" description="Basic and acidic residues" evidence="1">
    <location>
        <begin position="1"/>
        <end position="20"/>
    </location>
</feature>
<organism evidence="2">
    <name type="scientific">marine sediment metagenome</name>
    <dbReference type="NCBI Taxonomy" id="412755"/>
    <lineage>
        <taxon>unclassified sequences</taxon>
        <taxon>metagenomes</taxon>
        <taxon>ecological metagenomes</taxon>
    </lineage>
</organism>
<dbReference type="EMBL" id="BART01019982">
    <property type="protein sequence ID" value="GAG98622.1"/>
    <property type="molecule type" value="Genomic_DNA"/>
</dbReference>
<gene>
    <name evidence="2" type="ORF">S01H4_37232</name>
</gene>
<proteinExistence type="predicted"/>
<feature type="region of interest" description="Disordered" evidence="1">
    <location>
        <begin position="1"/>
        <end position="39"/>
    </location>
</feature>